<dbReference type="Proteomes" id="UP000038040">
    <property type="component" value="Unplaced"/>
</dbReference>
<dbReference type="EMBL" id="UYYG01000866">
    <property type="protein sequence ID" value="VDN54370.1"/>
    <property type="molecule type" value="Genomic_DNA"/>
</dbReference>
<dbReference type="PROSITE" id="PS51837">
    <property type="entry name" value="LITAF"/>
    <property type="match status" value="1"/>
</dbReference>
<proteinExistence type="predicted"/>
<dbReference type="InterPro" id="IPR006629">
    <property type="entry name" value="LITAF"/>
</dbReference>
<sequence>MIGLTRLPSGFACAVSIRRLETRQKFITGRLTWIFAIIAFLFFIPLAAVPFFIRPCKDVLHHCPNCNTLLSIRIRF</sequence>
<dbReference type="OrthoDB" id="5852176at2759"/>
<gene>
    <name evidence="3" type="ORF">DME_LOCUS4343</name>
</gene>
<organism evidence="4 6">
    <name type="scientific">Dracunculus medinensis</name>
    <name type="common">Guinea worm</name>
    <dbReference type="NCBI Taxonomy" id="318479"/>
    <lineage>
        <taxon>Eukaryota</taxon>
        <taxon>Metazoa</taxon>
        <taxon>Ecdysozoa</taxon>
        <taxon>Nematoda</taxon>
        <taxon>Chromadorea</taxon>
        <taxon>Rhabditida</taxon>
        <taxon>Spirurina</taxon>
        <taxon>Dracunculoidea</taxon>
        <taxon>Dracunculidae</taxon>
        <taxon>Dracunculus</taxon>
    </lineage>
</organism>
<evidence type="ECO:0000313" key="5">
    <source>
        <dbReference type="Proteomes" id="UP000274756"/>
    </source>
</evidence>
<keyword evidence="1" id="KW-0812">Transmembrane</keyword>
<dbReference type="Proteomes" id="UP000274756">
    <property type="component" value="Unassembled WGS sequence"/>
</dbReference>
<dbReference type="AlphaFoldDB" id="A0A0N4USC1"/>
<dbReference type="STRING" id="318479.A0A0N4USC1"/>
<protein>
    <submittedName>
        <fullName evidence="6">LITAF domain-containing protein</fullName>
    </submittedName>
</protein>
<keyword evidence="1" id="KW-1133">Transmembrane helix</keyword>
<evidence type="ECO:0000259" key="2">
    <source>
        <dbReference type="PROSITE" id="PS51837"/>
    </source>
</evidence>
<reference evidence="3 5" key="2">
    <citation type="submission" date="2018-11" db="EMBL/GenBank/DDBJ databases">
        <authorList>
            <consortium name="Pathogen Informatics"/>
        </authorList>
    </citation>
    <scope>NUCLEOTIDE SEQUENCE [LARGE SCALE GENOMIC DNA]</scope>
</reference>
<reference evidence="6" key="1">
    <citation type="submission" date="2017-02" db="UniProtKB">
        <authorList>
            <consortium name="WormBaseParasite"/>
        </authorList>
    </citation>
    <scope>IDENTIFICATION</scope>
</reference>
<dbReference type="WBParaSite" id="DME_0001095301-mRNA-1">
    <property type="protein sequence ID" value="DME_0001095301-mRNA-1"/>
    <property type="gene ID" value="DME_0001095301"/>
</dbReference>
<name>A0A0N4USC1_DRAME</name>
<evidence type="ECO:0000313" key="6">
    <source>
        <dbReference type="WBParaSite" id="DME_0001095301-mRNA-1"/>
    </source>
</evidence>
<keyword evidence="1" id="KW-0472">Membrane</keyword>
<feature type="transmembrane region" description="Helical" evidence="1">
    <location>
        <begin position="31"/>
        <end position="53"/>
    </location>
</feature>
<dbReference type="SMART" id="SM00714">
    <property type="entry name" value="LITAF"/>
    <property type="match status" value="1"/>
</dbReference>
<feature type="domain" description="LITAF" evidence="2">
    <location>
        <begin position="1"/>
        <end position="75"/>
    </location>
</feature>
<dbReference type="Pfam" id="PF10601">
    <property type="entry name" value="zf-LITAF-like"/>
    <property type="match status" value="1"/>
</dbReference>
<evidence type="ECO:0000313" key="3">
    <source>
        <dbReference type="EMBL" id="VDN54370.1"/>
    </source>
</evidence>
<evidence type="ECO:0000256" key="1">
    <source>
        <dbReference type="SAM" id="Phobius"/>
    </source>
</evidence>
<keyword evidence="5" id="KW-1185">Reference proteome</keyword>
<accession>A0A0N4USC1</accession>
<evidence type="ECO:0000313" key="4">
    <source>
        <dbReference type="Proteomes" id="UP000038040"/>
    </source>
</evidence>